<accession>A0A8J7WH53</accession>
<dbReference type="InterPro" id="IPR011009">
    <property type="entry name" value="Kinase-like_dom_sf"/>
</dbReference>
<evidence type="ECO:0000313" key="3">
    <source>
        <dbReference type="Proteomes" id="UP000681356"/>
    </source>
</evidence>
<feature type="domain" description="Aminoglycoside phosphotransferase" evidence="1">
    <location>
        <begin position="144"/>
        <end position="334"/>
    </location>
</feature>
<dbReference type="SUPFAM" id="SSF56112">
    <property type="entry name" value="Protein kinase-like (PK-like)"/>
    <property type="match status" value="1"/>
</dbReference>
<keyword evidence="3" id="KW-1185">Reference proteome</keyword>
<comment type="caution">
    <text evidence="2">The sequence shown here is derived from an EMBL/GenBank/DDBJ whole genome shotgun (WGS) entry which is preliminary data.</text>
</comment>
<evidence type="ECO:0000259" key="1">
    <source>
        <dbReference type="Pfam" id="PF01636"/>
    </source>
</evidence>
<dbReference type="AlphaFoldDB" id="A0A8J7WH53"/>
<gene>
    <name evidence="2" type="ORF">KB874_12550</name>
</gene>
<dbReference type="Gene3D" id="3.90.1200.10">
    <property type="match status" value="1"/>
</dbReference>
<dbReference type="EMBL" id="JAGTUU010000004">
    <property type="protein sequence ID" value="MBS0124929.1"/>
    <property type="molecule type" value="Genomic_DNA"/>
</dbReference>
<organism evidence="2 3">
    <name type="scientific">Thetidibacter halocola</name>
    <dbReference type="NCBI Taxonomy" id="2827239"/>
    <lineage>
        <taxon>Bacteria</taxon>
        <taxon>Pseudomonadati</taxon>
        <taxon>Pseudomonadota</taxon>
        <taxon>Alphaproteobacteria</taxon>
        <taxon>Rhodobacterales</taxon>
        <taxon>Roseobacteraceae</taxon>
        <taxon>Thetidibacter</taxon>
    </lineage>
</organism>
<proteinExistence type="predicted"/>
<name>A0A8J7WH53_9RHOB</name>
<dbReference type="Pfam" id="PF01636">
    <property type="entry name" value="APH"/>
    <property type="match status" value="1"/>
</dbReference>
<dbReference type="Proteomes" id="UP000681356">
    <property type="component" value="Unassembled WGS sequence"/>
</dbReference>
<protein>
    <submittedName>
        <fullName evidence="2">Aminoglycoside phosphotransferase family protein</fullName>
    </submittedName>
</protein>
<evidence type="ECO:0000313" key="2">
    <source>
        <dbReference type="EMBL" id="MBS0124929.1"/>
    </source>
</evidence>
<dbReference type="InterPro" id="IPR002575">
    <property type="entry name" value="Aminoglycoside_PTrfase"/>
</dbReference>
<reference evidence="2" key="1">
    <citation type="submission" date="2021-04" db="EMBL/GenBank/DDBJ databases">
        <authorList>
            <person name="Yoon J."/>
        </authorList>
    </citation>
    <scope>NUCLEOTIDE SEQUENCE</scope>
    <source>
        <strain evidence="2">KMU-90</strain>
    </source>
</reference>
<dbReference type="RefSeq" id="WP_212536878.1">
    <property type="nucleotide sequence ID" value="NZ_JAGTUU010000004.1"/>
</dbReference>
<sequence>MRSLGDDILQAGPFRAFLGDMAALGVTPVASGGQAFAVVAARSNPRWWLLPLDSRRATAAGLEMLQPVTTAAGLAKVAMRGLARVGPLGMLGRGQVRLSGLPDLSGAFDGQAAHMACFTGTEGPHRKTALQVMDKTGGILGYAKLSRAAHVRTYVRNEAKVLRQLAGMGLASADVPRVLSLRDDAALTLLVTDSLKSASHSAPRQPGPAHLRFLEELRDRTRRTGAGLVLDGLAQRMATLATRAGKGWTDRIARVRTALAPMADTIPVCLVHGDFTPWNSFLQGGRLYVFDWEYARPDWPVGFDLAHFLLATIPPDRQADCLPALRQALAAAHFGGDAPAAGRALLMSLACHAVFYLGRLDEADRPLADWADGPVRAAMIDRLMDAAEVGA</sequence>